<reference evidence="10 11" key="1">
    <citation type="journal article" date="2021" name="bioRxiv">
        <title>Chromosome-scale and haplotype-resolved genome assembly of a tetraploid potato cultivar.</title>
        <authorList>
            <person name="Sun H."/>
            <person name="Jiao W.-B."/>
            <person name="Krause K."/>
            <person name="Campoy J.A."/>
            <person name="Goel M."/>
            <person name="Folz-Donahue K."/>
            <person name="Kukat C."/>
            <person name="Huettel B."/>
            <person name="Schneeberger K."/>
        </authorList>
    </citation>
    <scope>NUCLEOTIDE SEQUENCE [LARGE SCALE GENOMIC DNA]</scope>
    <source>
        <strain evidence="10">SolTubOtavaFocal</strain>
        <tissue evidence="10">Leaves</tissue>
    </source>
</reference>
<evidence type="ECO:0000256" key="4">
    <source>
        <dbReference type="SAM" id="Phobius"/>
    </source>
</evidence>
<keyword evidence="4" id="KW-1133">Transmembrane helix</keyword>
<keyword evidence="2" id="KW-0813">Transport</keyword>
<dbReference type="Pfam" id="PF11715">
    <property type="entry name" value="Beta-prop_Nup120_160"/>
    <property type="match status" value="1"/>
</dbReference>
<dbReference type="PANTHER" id="PTHR21286:SF0">
    <property type="entry name" value="NUCLEAR PORE COMPLEX PROTEIN NUP160"/>
    <property type="match status" value="1"/>
</dbReference>
<dbReference type="InterPro" id="IPR059141">
    <property type="entry name" value="Beta-prop_Nup120_160"/>
</dbReference>
<organism evidence="10 11">
    <name type="scientific">Solanum tuberosum</name>
    <name type="common">Potato</name>
    <dbReference type="NCBI Taxonomy" id="4113"/>
    <lineage>
        <taxon>Eukaryota</taxon>
        <taxon>Viridiplantae</taxon>
        <taxon>Streptophyta</taxon>
        <taxon>Embryophyta</taxon>
        <taxon>Tracheophyta</taxon>
        <taxon>Spermatophyta</taxon>
        <taxon>Magnoliopsida</taxon>
        <taxon>eudicotyledons</taxon>
        <taxon>Gunneridae</taxon>
        <taxon>Pentapetalae</taxon>
        <taxon>asterids</taxon>
        <taxon>lamiids</taxon>
        <taxon>Solanales</taxon>
        <taxon>Solanaceae</taxon>
        <taxon>Solanoideae</taxon>
        <taxon>Solaneae</taxon>
        <taxon>Solanum</taxon>
    </lineage>
</organism>
<keyword evidence="11" id="KW-1185">Reference proteome</keyword>
<evidence type="ECO:0000256" key="1">
    <source>
        <dbReference type="ARBA" id="ARBA00004123"/>
    </source>
</evidence>
<keyword evidence="4" id="KW-0472">Membrane</keyword>
<proteinExistence type="predicted"/>
<feature type="domain" description="NUP160 C-terminal TPR" evidence="8">
    <location>
        <begin position="1204"/>
        <end position="1465"/>
    </location>
</feature>
<dbReference type="InterPro" id="IPR021717">
    <property type="entry name" value="Nucleoporin_Nup160"/>
</dbReference>
<keyword evidence="3" id="KW-0539">Nucleus</keyword>
<dbReference type="InterPro" id="IPR035192">
    <property type="entry name" value="NUP160_hel_plant"/>
</dbReference>
<dbReference type="SUPFAM" id="SSF50978">
    <property type="entry name" value="WD40 repeat-like"/>
    <property type="match status" value="1"/>
</dbReference>
<evidence type="ECO:0000259" key="6">
    <source>
        <dbReference type="Pfam" id="PF11715"/>
    </source>
</evidence>
<evidence type="ECO:0000259" key="9">
    <source>
        <dbReference type="Pfam" id="PF23354"/>
    </source>
</evidence>
<feature type="transmembrane region" description="Helical" evidence="4">
    <location>
        <begin position="1718"/>
        <end position="1738"/>
    </location>
</feature>
<feature type="domain" description="NUP160 middle TPR" evidence="9">
    <location>
        <begin position="917"/>
        <end position="1154"/>
    </location>
</feature>
<feature type="transmembrane region" description="Helical" evidence="4">
    <location>
        <begin position="1600"/>
        <end position="1621"/>
    </location>
</feature>
<feature type="domain" description="NUP160 helical" evidence="7">
    <location>
        <begin position="545"/>
        <end position="736"/>
    </location>
</feature>
<dbReference type="Pfam" id="PF09335">
    <property type="entry name" value="VTT_dom"/>
    <property type="match status" value="1"/>
</dbReference>
<feature type="transmembrane region" description="Helical" evidence="4">
    <location>
        <begin position="1556"/>
        <end position="1579"/>
    </location>
</feature>
<evidence type="ECO:0000259" key="5">
    <source>
        <dbReference type="Pfam" id="PF09335"/>
    </source>
</evidence>
<evidence type="ECO:0000313" key="11">
    <source>
        <dbReference type="Proteomes" id="UP000826656"/>
    </source>
</evidence>
<dbReference type="InterPro" id="IPR056536">
    <property type="entry name" value="TPR_NUP160_C"/>
</dbReference>
<evidence type="ECO:0000313" key="10">
    <source>
        <dbReference type="EMBL" id="KAH0784897.1"/>
    </source>
</evidence>
<accession>A0ABQ7WVU9</accession>
<gene>
    <name evidence="10" type="ORF">KY290_004495</name>
</gene>
<keyword evidence="4" id="KW-0812">Transmembrane</keyword>
<evidence type="ECO:0000256" key="2">
    <source>
        <dbReference type="ARBA" id="ARBA00022448"/>
    </source>
</evidence>
<comment type="caution">
    <text evidence="10">The sequence shown here is derived from an EMBL/GenBank/DDBJ whole genome shotgun (WGS) entry which is preliminary data.</text>
</comment>
<evidence type="ECO:0000259" key="7">
    <source>
        <dbReference type="Pfam" id="PF17238"/>
    </source>
</evidence>
<feature type="domain" description="Nucleoporin Nup120/160 beta-propeller" evidence="6">
    <location>
        <begin position="59"/>
        <end position="527"/>
    </location>
</feature>
<comment type="subcellular location">
    <subcellularLocation>
        <location evidence="1">Nucleus</location>
    </subcellularLocation>
</comment>
<dbReference type="Pfam" id="PF23347">
    <property type="entry name" value="TPR_Nup160_C"/>
    <property type="match status" value="1"/>
</dbReference>
<protein>
    <submittedName>
        <fullName evidence="10">Uncharacterized protein</fullName>
    </submittedName>
</protein>
<feature type="transmembrane region" description="Helical" evidence="4">
    <location>
        <begin position="1761"/>
        <end position="1782"/>
    </location>
</feature>
<dbReference type="Pfam" id="PF17238">
    <property type="entry name" value="NUP160_helical_2"/>
    <property type="match status" value="1"/>
</dbReference>
<dbReference type="InterPro" id="IPR032816">
    <property type="entry name" value="VTT_dom"/>
</dbReference>
<dbReference type="PANTHER" id="PTHR21286">
    <property type="entry name" value="NUCLEAR PORE COMPLEX PROTEIN NUP160"/>
    <property type="match status" value="1"/>
</dbReference>
<evidence type="ECO:0000256" key="3">
    <source>
        <dbReference type="ARBA" id="ARBA00023242"/>
    </source>
</evidence>
<dbReference type="InterPro" id="IPR056535">
    <property type="entry name" value="TPR_NUP160_M"/>
</dbReference>
<dbReference type="Proteomes" id="UP000826656">
    <property type="component" value="Unassembled WGS sequence"/>
</dbReference>
<sequence>MGSRSCLAGMEVPIIGSDSVKFVQLSLPSSTSASASSPTPPNAVRDVGSCSIIGNPPAYFTWKICRSQPNVLEIMEFCGHKEFPKTGLQIVFPEALFPFAVICKNEMAFSSVKPYLLHAMTVSGVAYLIKLENISNYVSSSHLQSDDFVDFNTHPHPHQGAATAVAGIAELMVVGRSDGSVGCFQLGILDQRAPGFVQELRDDSGLGRLWGVLSRGRSNAAVQDLVISEFHQKRLLFVLHSDGSLRVWDLSNRSKIFSHSLSVSPSAGSTFVRICVENDHNNPDAITMAVLQKDESEVGTAVISLYSLYFSTGDRINLLLDPSTKSISLEESQGDLIDIKLTSNKLWILRENGLVMKDLFCQNRNEELAYCYSLQDAFVAEQLFQGSENSSDDLLWLSHTVLSSSKDQISPFVSSVFLHRLLLPGVYHRNVLRVTLRDFSKHFTDSEFDSLTVDGLKNEILSVIQHAVGADSPISVLQSWKTFCTCYYNNWCRTNVACGLLIDSATQAVGVIRKNSVSMCRSLEDIELLVFGSSDEHGNTICSRFDSSDSDLEREILLEILQCVNILSQQLGKAAPAIFYESLLRTPSLSSEEVIPRLLKNLESGYSSSMALHVSELGTDVALDKEISYHKRLRKFSVDMFLSLHNLCSRATTWRSVLHVIESYLKFLVPRKYEHNLESEGLFTVSIALTVQATSQVAKVMFESALDVHLLLSYMVNSSSQIGMSEDEVSKVKLELVPMIQEVITEWHIINFFSTTPSESPLLEDFSSQLSSLQLDGNVDRRSWNEKLGKSEFTLAFMLLLGGHSGPSIGHLPDPNSLSKSVQEFASWIIWGRTEAEPSVFFSHSIGLALMLLRHGQYDAVEYVLSLVDTYSRKEKICQSLQSDGGEWSTLLHLLGCCFIAQSQCGLHGTKKERKISEAVRCFFRAASVEGAAKALQSLPNEAGWLHLGFSQQISPAAWKLHYYQWAMQIFEQHNMREASCQFALAALEQVDEALGSGVLDESATAVKGRLWANVFKFTLDLNYYYDAYCAIISNPDEESKTICLRRFIIVLYERGAVKILCDGQLPFIGLSEKVERELAWKAERSDVSAKPNPFKLLYAFAMQRHNWRRAASYIYLYSAQLRIHGAMRDPQRRSFILQERLNGISAAINALQLVHPAYAWIDSPLEETYSNIYPSKRARITMEEQPPGNGTQSQRQRSYLDVEKLENEFILTSAEHLLSLANVSWTFAKIETAPTDVIDLLVESSLYDMAFTVILKFWKGSALKRELERVFAAMSLKCCPKKASSVGNGHRMQSLLLTSSQDEIVVRGSPNVGPPAQESKGSSHWETLELYLEKYKKFHAKLPVVVADTLLAADSQIELPLWLVQMFKGVPAKSGRGMAGSESNPASLFRLYIDYGRYTEATNLLLEYIESFASLRPADIIRRKRPFAVWFPYSLIERLWCQLQQSIKLGHMVDQSEKLKKLLQGSLMNHLHQLKVDSDDVMSSWYFAGTLPLPVTGFWCRTMMPEWTDDLEKANISSESHVKEDSEYVRLVIRNERTDEVGTSQSQSQSRKEAIVWWIKATIWCIFSVIILLVSIKWGVPFFFEKILIPTLHWEATAFGRPVLALVLVASLALFPVFLIPSGPSMWLAGMIFGYGLGFVIIMAGTTVGMILPYFVGLFFRDRIHQWLKRWPHMAAMIRLVGEGSWFHQFRVVAIFRISPFPYTVFNYAVVVTKMRFWPYFWGSVAGMAPESFIYIYSGRLIRTFADVQYGNHHLTTVEIVYNVISFIIAIVTIVAFTVYAKRTLRQLESEEENNGEGSTSNLGRLELETLPMQKSKISSVWSTL</sequence>
<feature type="transmembrane region" description="Helical" evidence="4">
    <location>
        <begin position="1633"/>
        <end position="1661"/>
    </location>
</feature>
<dbReference type="EMBL" id="JAIVGD010000001">
    <property type="protein sequence ID" value="KAH0784897.1"/>
    <property type="molecule type" value="Genomic_DNA"/>
</dbReference>
<name>A0ABQ7WVU9_SOLTU</name>
<dbReference type="InterPro" id="IPR036322">
    <property type="entry name" value="WD40_repeat_dom_sf"/>
</dbReference>
<feature type="domain" description="VTT" evidence="5">
    <location>
        <begin position="1621"/>
        <end position="1741"/>
    </location>
</feature>
<evidence type="ECO:0000259" key="8">
    <source>
        <dbReference type="Pfam" id="PF23347"/>
    </source>
</evidence>
<dbReference type="Pfam" id="PF23354">
    <property type="entry name" value="TPR_NUP160_120_M"/>
    <property type="match status" value="1"/>
</dbReference>